<dbReference type="RefSeq" id="WP_145712975.1">
    <property type="nucleotide sequence ID" value="NZ_BSPF01000074.1"/>
</dbReference>
<dbReference type="OrthoDB" id="5293590at2"/>
<dbReference type="InterPro" id="IPR040079">
    <property type="entry name" value="Glutathione_S-Trfase"/>
</dbReference>
<proteinExistence type="predicted"/>
<sequence length="203" mass="22524">MKLFDGGRAPNPRRVRVFLAEKGIEVPLVPVDMGALGHKQEPVSSRNPLQRLPVLELDDGTVITESVAICRYFEELHPEPALFGRGALGKALVEMWQRRMELNLLGCVAAAFRHIHPAMKEWEVPQIPEWGEANKPKAVGFLKLLDDELADREFVAGDAYSIADITGLIAIDFMKPARIKVPEDCANVLRWHQAISSRPSAAA</sequence>
<organism evidence="5 6">
    <name type="scientific">Mesorhizobium tianshanense</name>
    <dbReference type="NCBI Taxonomy" id="39844"/>
    <lineage>
        <taxon>Bacteria</taxon>
        <taxon>Pseudomonadati</taxon>
        <taxon>Pseudomonadota</taxon>
        <taxon>Alphaproteobacteria</taxon>
        <taxon>Hyphomicrobiales</taxon>
        <taxon>Phyllobacteriaceae</taxon>
        <taxon>Mesorhizobium</taxon>
    </lineage>
</organism>
<feature type="domain" description="GST C-terminal" evidence="4">
    <location>
        <begin position="86"/>
        <end position="203"/>
    </location>
</feature>
<dbReference type="CDD" id="cd03182">
    <property type="entry name" value="GST_C_GTT2_like"/>
    <property type="match status" value="1"/>
</dbReference>
<dbReference type="Gene3D" id="1.20.1050.10">
    <property type="match status" value="1"/>
</dbReference>
<dbReference type="InterPro" id="IPR004046">
    <property type="entry name" value="GST_C"/>
</dbReference>
<reference evidence="5 6" key="1">
    <citation type="journal article" date="2015" name="Stand. Genomic Sci.">
        <title>Genomic Encyclopedia of Bacterial and Archaeal Type Strains, Phase III: the genomes of soil and plant-associated and newly described type strains.</title>
        <authorList>
            <person name="Whitman W.B."/>
            <person name="Woyke T."/>
            <person name="Klenk H.P."/>
            <person name="Zhou Y."/>
            <person name="Lilburn T.G."/>
            <person name="Beck B.J."/>
            <person name="De Vos P."/>
            <person name="Vandamme P."/>
            <person name="Eisen J.A."/>
            <person name="Garrity G."/>
            <person name="Hugenholtz P."/>
            <person name="Kyrpides N.C."/>
        </authorList>
    </citation>
    <scope>NUCLEOTIDE SEQUENCE [LARGE SCALE GENOMIC DNA]</scope>
    <source>
        <strain evidence="5 6">CGMCC 1.2546</strain>
    </source>
</reference>
<keyword evidence="6" id="KW-1185">Reference proteome</keyword>
<dbReference type="Proteomes" id="UP000317122">
    <property type="component" value="Unassembled WGS sequence"/>
</dbReference>
<dbReference type="InterPro" id="IPR004045">
    <property type="entry name" value="Glutathione_S-Trfase_N"/>
</dbReference>
<dbReference type="CDD" id="cd03051">
    <property type="entry name" value="GST_N_GTT2_like"/>
    <property type="match status" value="1"/>
</dbReference>
<dbReference type="EC" id="2.5.1.18" evidence="1"/>
<dbReference type="EMBL" id="VLKT01000002">
    <property type="protein sequence ID" value="TWI42811.1"/>
    <property type="molecule type" value="Genomic_DNA"/>
</dbReference>
<dbReference type="SFLD" id="SFLDG00358">
    <property type="entry name" value="Main_(cytGST)"/>
    <property type="match status" value="1"/>
</dbReference>
<protein>
    <recommendedName>
        <fullName evidence="1">glutathione transferase</fullName>
        <ecNumber evidence="1">2.5.1.18</ecNumber>
    </recommendedName>
</protein>
<accession>A0A562PEE5</accession>
<dbReference type="Pfam" id="PF00043">
    <property type="entry name" value="GST_C"/>
    <property type="match status" value="1"/>
</dbReference>
<dbReference type="InterPro" id="IPR034345">
    <property type="entry name" value="Gtt2-like_N"/>
</dbReference>
<dbReference type="InterPro" id="IPR010987">
    <property type="entry name" value="Glutathione-S-Trfase_C-like"/>
</dbReference>
<dbReference type="InterPro" id="IPR034346">
    <property type="entry name" value="Gtt2-like_C"/>
</dbReference>
<dbReference type="InterPro" id="IPR036249">
    <property type="entry name" value="Thioredoxin-like_sf"/>
</dbReference>
<dbReference type="PANTHER" id="PTHR43900">
    <property type="entry name" value="GLUTATHIONE S-TRANSFERASE RHO"/>
    <property type="match status" value="1"/>
</dbReference>
<dbReference type="SUPFAM" id="SSF47616">
    <property type="entry name" value="GST C-terminal domain-like"/>
    <property type="match status" value="1"/>
</dbReference>
<dbReference type="SUPFAM" id="SSF52833">
    <property type="entry name" value="Thioredoxin-like"/>
    <property type="match status" value="1"/>
</dbReference>
<dbReference type="InterPro" id="IPR036282">
    <property type="entry name" value="Glutathione-S-Trfase_C_sf"/>
</dbReference>
<dbReference type="PANTHER" id="PTHR43900:SF97">
    <property type="entry name" value="GLUTATHIONE TRANSFERASE"/>
    <property type="match status" value="1"/>
</dbReference>
<dbReference type="PROSITE" id="PS50404">
    <property type="entry name" value="GST_NTER"/>
    <property type="match status" value="1"/>
</dbReference>
<name>A0A562PEE5_9HYPH</name>
<keyword evidence="2 5" id="KW-0808">Transferase</keyword>
<evidence type="ECO:0000313" key="6">
    <source>
        <dbReference type="Proteomes" id="UP000317122"/>
    </source>
</evidence>
<dbReference type="Pfam" id="PF13409">
    <property type="entry name" value="GST_N_2"/>
    <property type="match status" value="1"/>
</dbReference>
<dbReference type="GO" id="GO:0004364">
    <property type="term" value="F:glutathione transferase activity"/>
    <property type="evidence" value="ECO:0007669"/>
    <property type="project" value="UniProtKB-EC"/>
</dbReference>
<evidence type="ECO:0000259" key="4">
    <source>
        <dbReference type="PROSITE" id="PS50405"/>
    </source>
</evidence>
<dbReference type="SFLD" id="SFLDS00019">
    <property type="entry name" value="Glutathione_Transferase_(cytos"/>
    <property type="match status" value="1"/>
</dbReference>
<dbReference type="Gene3D" id="3.40.30.10">
    <property type="entry name" value="Glutaredoxin"/>
    <property type="match status" value="1"/>
</dbReference>
<dbReference type="AlphaFoldDB" id="A0A562PEE5"/>
<dbReference type="GO" id="GO:0043295">
    <property type="term" value="F:glutathione binding"/>
    <property type="evidence" value="ECO:0007669"/>
    <property type="project" value="TreeGrafter"/>
</dbReference>
<gene>
    <name evidence="5" type="ORF">IQ26_00575</name>
</gene>
<evidence type="ECO:0000259" key="3">
    <source>
        <dbReference type="PROSITE" id="PS50404"/>
    </source>
</evidence>
<comment type="caution">
    <text evidence="5">The sequence shown here is derived from an EMBL/GenBank/DDBJ whole genome shotgun (WGS) entry which is preliminary data.</text>
</comment>
<evidence type="ECO:0000256" key="1">
    <source>
        <dbReference type="ARBA" id="ARBA00012452"/>
    </source>
</evidence>
<feature type="domain" description="GST N-terminal" evidence="3">
    <location>
        <begin position="1"/>
        <end position="81"/>
    </location>
</feature>
<dbReference type="PROSITE" id="PS50405">
    <property type="entry name" value="GST_CTER"/>
    <property type="match status" value="1"/>
</dbReference>
<evidence type="ECO:0000313" key="5">
    <source>
        <dbReference type="EMBL" id="TWI42811.1"/>
    </source>
</evidence>
<evidence type="ECO:0000256" key="2">
    <source>
        <dbReference type="ARBA" id="ARBA00022679"/>
    </source>
</evidence>
<dbReference type="GO" id="GO:0005737">
    <property type="term" value="C:cytoplasm"/>
    <property type="evidence" value="ECO:0007669"/>
    <property type="project" value="TreeGrafter"/>
</dbReference>